<feature type="domain" description="Cation-transporting P-type ATPase C-terminal" evidence="7">
    <location>
        <begin position="86"/>
        <end position="150"/>
    </location>
</feature>
<dbReference type="SUPFAM" id="SSF56784">
    <property type="entry name" value="HAD-like"/>
    <property type="match status" value="1"/>
</dbReference>
<keyword evidence="9" id="KW-1185">Reference proteome</keyword>
<evidence type="ECO:0000256" key="6">
    <source>
        <dbReference type="ARBA" id="ARBA00023136"/>
    </source>
</evidence>
<dbReference type="EnsemblPlants" id="AUR62001017-RA">
    <property type="protein sequence ID" value="AUR62001017-RA:cds"/>
    <property type="gene ID" value="AUR62001017"/>
</dbReference>
<dbReference type="Proteomes" id="UP000596660">
    <property type="component" value="Unplaced"/>
</dbReference>
<evidence type="ECO:0000313" key="8">
    <source>
        <dbReference type="EnsemblPlants" id="AUR62001017-RA:cds"/>
    </source>
</evidence>
<dbReference type="SMR" id="A0A803KPR1"/>
<dbReference type="InterPro" id="IPR023214">
    <property type="entry name" value="HAD_sf"/>
</dbReference>
<dbReference type="PRINTS" id="PR00119">
    <property type="entry name" value="CATATPASE"/>
</dbReference>
<dbReference type="InterPro" id="IPR023298">
    <property type="entry name" value="ATPase_P-typ_TM_dom_sf"/>
</dbReference>
<dbReference type="PANTHER" id="PTHR24093">
    <property type="entry name" value="CATION TRANSPORTING ATPASE"/>
    <property type="match status" value="1"/>
</dbReference>
<accession>A0A803KPR1</accession>
<proteinExistence type="predicted"/>
<dbReference type="Pfam" id="PF00689">
    <property type="entry name" value="Cation_ATPase_C"/>
    <property type="match status" value="1"/>
</dbReference>
<dbReference type="AlphaFoldDB" id="A0A803KPR1"/>
<dbReference type="GO" id="GO:0046872">
    <property type="term" value="F:metal ion binding"/>
    <property type="evidence" value="ECO:0007669"/>
    <property type="project" value="UniProtKB-KW"/>
</dbReference>
<evidence type="ECO:0000256" key="5">
    <source>
        <dbReference type="ARBA" id="ARBA00022989"/>
    </source>
</evidence>
<dbReference type="Gene3D" id="1.20.1110.10">
    <property type="entry name" value="Calcium-transporting ATPase, transmembrane domain"/>
    <property type="match status" value="1"/>
</dbReference>
<evidence type="ECO:0000313" key="9">
    <source>
        <dbReference type="Proteomes" id="UP000596660"/>
    </source>
</evidence>
<dbReference type="PANTHER" id="PTHR24093:SF509">
    <property type="entry name" value="CALCIUM-TRANSPORTING ATPASE"/>
    <property type="match status" value="1"/>
</dbReference>
<comment type="subcellular location">
    <subcellularLocation>
        <location evidence="1">Membrane</location>
    </subcellularLocation>
</comment>
<dbReference type="GO" id="GO:0005886">
    <property type="term" value="C:plasma membrane"/>
    <property type="evidence" value="ECO:0007669"/>
    <property type="project" value="TreeGrafter"/>
</dbReference>
<keyword evidence="4" id="KW-0460">Magnesium</keyword>
<dbReference type="Gramene" id="AUR62001017-RA">
    <property type="protein sequence ID" value="AUR62001017-RA:cds"/>
    <property type="gene ID" value="AUR62001017"/>
</dbReference>
<evidence type="ECO:0000256" key="2">
    <source>
        <dbReference type="ARBA" id="ARBA00022692"/>
    </source>
</evidence>
<dbReference type="InterPro" id="IPR001757">
    <property type="entry name" value="P_typ_ATPase"/>
</dbReference>
<keyword evidence="3" id="KW-0479">Metal-binding</keyword>
<keyword evidence="6" id="KW-0472">Membrane</keyword>
<dbReference type="PRINTS" id="PR00120">
    <property type="entry name" value="HATPASE"/>
</dbReference>
<keyword evidence="5" id="KW-1133">Transmembrane helix</keyword>
<reference evidence="8" key="2">
    <citation type="submission" date="2021-03" db="UniProtKB">
        <authorList>
            <consortium name="EnsemblPlants"/>
        </authorList>
    </citation>
    <scope>IDENTIFICATION</scope>
</reference>
<name>A0A803KPR1_CHEQI</name>
<dbReference type="GO" id="GO:0005524">
    <property type="term" value="F:ATP binding"/>
    <property type="evidence" value="ECO:0007669"/>
    <property type="project" value="InterPro"/>
</dbReference>
<dbReference type="NCBIfam" id="TIGR01494">
    <property type="entry name" value="ATPase_P-type"/>
    <property type="match status" value="1"/>
</dbReference>
<evidence type="ECO:0000256" key="1">
    <source>
        <dbReference type="ARBA" id="ARBA00004370"/>
    </source>
</evidence>
<evidence type="ECO:0000256" key="3">
    <source>
        <dbReference type="ARBA" id="ARBA00022723"/>
    </source>
</evidence>
<dbReference type="GO" id="GO:0016887">
    <property type="term" value="F:ATP hydrolysis activity"/>
    <property type="evidence" value="ECO:0007669"/>
    <property type="project" value="InterPro"/>
</dbReference>
<dbReference type="InterPro" id="IPR036412">
    <property type="entry name" value="HAD-like_sf"/>
</dbReference>
<dbReference type="SUPFAM" id="SSF81665">
    <property type="entry name" value="Calcium ATPase, transmembrane domain M"/>
    <property type="match status" value="1"/>
</dbReference>
<keyword evidence="2" id="KW-0812">Transmembrane</keyword>
<protein>
    <recommendedName>
        <fullName evidence="7">Cation-transporting P-type ATPase C-terminal domain-containing protein</fullName>
    </recommendedName>
</protein>
<reference evidence="8" key="1">
    <citation type="journal article" date="2017" name="Nature">
        <title>The genome of Chenopodium quinoa.</title>
        <authorList>
            <person name="Jarvis D.E."/>
            <person name="Ho Y.S."/>
            <person name="Lightfoot D.J."/>
            <person name="Schmoeckel S.M."/>
            <person name="Li B."/>
            <person name="Borm T.J.A."/>
            <person name="Ohyanagi H."/>
            <person name="Mineta K."/>
            <person name="Michell C.T."/>
            <person name="Saber N."/>
            <person name="Kharbatia N.M."/>
            <person name="Rupper R.R."/>
            <person name="Sharp A.R."/>
            <person name="Dally N."/>
            <person name="Boughton B.A."/>
            <person name="Woo Y.H."/>
            <person name="Gao G."/>
            <person name="Schijlen E.G.W.M."/>
            <person name="Guo X."/>
            <person name="Momin A.A."/>
            <person name="Negrao S."/>
            <person name="Al-Babili S."/>
            <person name="Gehring C."/>
            <person name="Roessner U."/>
            <person name="Jung C."/>
            <person name="Murphy K."/>
            <person name="Arold S.T."/>
            <person name="Gojobori T."/>
            <person name="van der Linden C.G."/>
            <person name="van Loo E.N."/>
            <person name="Jellen E.N."/>
            <person name="Maughan P.J."/>
            <person name="Tester M."/>
        </authorList>
    </citation>
    <scope>NUCLEOTIDE SEQUENCE [LARGE SCALE GENOMIC DNA]</scope>
    <source>
        <strain evidence="8">cv. PI 614886</strain>
    </source>
</reference>
<organism evidence="8 9">
    <name type="scientific">Chenopodium quinoa</name>
    <name type="common">Quinoa</name>
    <dbReference type="NCBI Taxonomy" id="63459"/>
    <lineage>
        <taxon>Eukaryota</taxon>
        <taxon>Viridiplantae</taxon>
        <taxon>Streptophyta</taxon>
        <taxon>Embryophyta</taxon>
        <taxon>Tracheophyta</taxon>
        <taxon>Spermatophyta</taxon>
        <taxon>Magnoliopsida</taxon>
        <taxon>eudicotyledons</taxon>
        <taxon>Gunneridae</taxon>
        <taxon>Pentapetalae</taxon>
        <taxon>Caryophyllales</taxon>
        <taxon>Chenopodiaceae</taxon>
        <taxon>Chenopodioideae</taxon>
        <taxon>Atripliceae</taxon>
        <taxon>Chenopodium</taxon>
    </lineage>
</organism>
<evidence type="ECO:0000256" key="4">
    <source>
        <dbReference type="ARBA" id="ARBA00022842"/>
    </source>
</evidence>
<dbReference type="InterPro" id="IPR006068">
    <property type="entry name" value="ATPase_P-typ_cation-transptr_C"/>
</dbReference>
<sequence length="166" mass="18194">MGDGTNDAPALKEADIGLLMGDQGTDVAKECSDIVIVDNNFASVVAVLWWGRWIYNNIQKFIQLQLTANIAALVINFVTAISSRNVPLTASQLLWVNLIMYTSGALALAAEKPTEDLMEKDPVGKNEPLITKDMWRNLIVQAQMAALLTLQFKGMSISEVGEKLKE</sequence>
<dbReference type="Gene3D" id="3.40.50.1000">
    <property type="entry name" value="HAD superfamily/HAD-like"/>
    <property type="match status" value="1"/>
</dbReference>
<evidence type="ECO:0000259" key="7">
    <source>
        <dbReference type="Pfam" id="PF00689"/>
    </source>
</evidence>
<dbReference type="GO" id="GO:0005388">
    <property type="term" value="F:P-type calcium transporter activity"/>
    <property type="evidence" value="ECO:0007669"/>
    <property type="project" value="TreeGrafter"/>
</dbReference>